<evidence type="ECO:0000256" key="2">
    <source>
        <dbReference type="ARBA" id="ARBA00022679"/>
    </source>
</evidence>
<feature type="binding site" evidence="5">
    <location>
        <position position="37"/>
    </location>
    <ligand>
        <name>S-adenosyl-L-methionine</name>
        <dbReference type="ChEBI" id="CHEBI:59789"/>
    </ligand>
</feature>
<dbReference type="EC" id="2.1.1.64" evidence="5"/>
<comment type="caution">
    <text evidence="6">The sequence shown here is derived from an EMBL/GenBank/DDBJ whole genome shotgun (WGS) entry which is preliminary data.</text>
</comment>
<dbReference type="InterPro" id="IPR029063">
    <property type="entry name" value="SAM-dependent_MTases_sf"/>
</dbReference>
<protein>
    <recommendedName>
        <fullName evidence="5">Ubiquinone biosynthesis O-methyltransferase</fullName>
    </recommendedName>
    <alternativeName>
        <fullName evidence="5">2-polyprenyl-6-hydroxyphenol methylase</fullName>
        <ecNumber evidence="5">2.1.1.222</ecNumber>
    </alternativeName>
    <alternativeName>
        <fullName evidence="5">3-demethylubiquinone 3-O-methyltransferase</fullName>
        <ecNumber evidence="5">2.1.1.64</ecNumber>
    </alternativeName>
</protein>
<dbReference type="Gene3D" id="3.40.50.150">
    <property type="entry name" value="Vaccinia Virus protein VP39"/>
    <property type="match status" value="1"/>
</dbReference>
<comment type="catalytic activity">
    <reaction evidence="5">
        <text>a 3-(all-trans-polyprenyl)benzene-1,2-diol + S-adenosyl-L-methionine = a 2-methoxy-6-(all-trans-polyprenyl)phenol + S-adenosyl-L-homocysteine + H(+)</text>
        <dbReference type="Rhea" id="RHEA:31411"/>
        <dbReference type="Rhea" id="RHEA-COMP:9550"/>
        <dbReference type="Rhea" id="RHEA-COMP:9551"/>
        <dbReference type="ChEBI" id="CHEBI:15378"/>
        <dbReference type="ChEBI" id="CHEBI:57856"/>
        <dbReference type="ChEBI" id="CHEBI:59789"/>
        <dbReference type="ChEBI" id="CHEBI:62729"/>
        <dbReference type="ChEBI" id="CHEBI:62731"/>
        <dbReference type="EC" id="2.1.1.222"/>
    </reaction>
</comment>
<dbReference type="RefSeq" id="WP_169197662.1">
    <property type="nucleotide sequence ID" value="NZ_WTVH02000010.1"/>
</dbReference>
<comment type="pathway">
    <text evidence="5">Cofactor biosynthesis; ubiquinone biosynthesis.</text>
</comment>
<evidence type="ECO:0000256" key="3">
    <source>
        <dbReference type="ARBA" id="ARBA00022688"/>
    </source>
</evidence>
<dbReference type="SUPFAM" id="SSF53335">
    <property type="entry name" value="S-adenosyl-L-methionine-dependent methyltransferases"/>
    <property type="match status" value="1"/>
</dbReference>
<dbReference type="PANTHER" id="PTHR43464:SF19">
    <property type="entry name" value="UBIQUINONE BIOSYNTHESIS O-METHYLTRANSFERASE, MITOCHONDRIAL"/>
    <property type="match status" value="1"/>
</dbReference>
<dbReference type="Proteomes" id="UP000601990">
    <property type="component" value="Unassembled WGS sequence"/>
</dbReference>
<keyword evidence="3 5" id="KW-0831">Ubiquinone biosynthesis</keyword>
<dbReference type="CDD" id="cd02440">
    <property type="entry name" value="AdoMet_MTases"/>
    <property type="match status" value="1"/>
</dbReference>
<dbReference type="EC" id="2.1.1.222" evidence="5"/>
<evidence type="ECO:0000313" key="6">
    <source>
        <dbReference type="EMBL" id="NMF92336.1"/>
    </source>
</evidence>
<proteinExistence type="inferred from homology"/>
<evidence type="ECO:0000256" key="1">
    <source>
        <dbReference type="ARBA" id="ARBA00022603"/>
    </source>
</evidence>
<accession>A0ABX1N0Q0</accession>
<feature type="binding site" evidence="5">
    <location>
        <position position="78"/>
    </location>
    <ligand>
        <name>S-adenosyl-L-methionine</name>
        <dbReference type="ChEBI" id="CHEBI:59789"/>
    </ligand>
</feature>
<dbReference type="NCBIfam" id="TIGR01983">
    <property type="entry name" value="UbiG"/>
    <property type="match status" value="1"/>
</dbReference>
<dbReference type="Pfam" id="PF13489">
    <property type="entry name" value="Methyltransf_23"/>
    <property type="match status" value="1"/>
</dbReference>
<organism evidence="6 7">
    <name type="scientific">Aromatoleum buckelii</name>
    <dbReference type="NCBI Taxonomy" id="200254"/>
    <lineage>
        <taxon>Bacteria</taxon>
        <taxon>Pseudomonadati</taxon>
        <taxon>Pseudomonadota</taxon>
        <taxon>Betaproteobacteria</taxon>
        <taxon>Rhodocyclales</taxon>
        <taxon>Rhodocyclaceae</taxon>
        <taxon>Aromatoleum</taxon>
    </lineage>
</organism>
<keyword evidence="2 5" id="KW-0808">Transferase</keyword>
<reference evidence="6" key="1">
    <citation type="submission" date="2019-12" db="EMBL/GenBank/DDBJ databases">
        <title>Comparative genomics gives insights into the taxonomy of the Azoarcus-Aromatoleum group and reveals separate origins of nif in the plant-associated Azoarcus and non-plant-associated Aromatoleum sub-groups.</title>
        <authorList>
            <person name="Lafos M."/>
            <person name="Maluk M."/>
            <person name="Batista M."/>
            <person name="Junghare M."/>
            <person name="Carmona M."/>
            <person name="Faoro H."/>
            <person name="Cruz L.M."/>
            <person name="Battistoni F."/>
            <person name="De Souza E."/>
            <person name="Pedrosa F."/>
            <person name="Chen W.-M."/>
            <person name="Poole P.S."/>
            <person name="Dixon R.A."/>
            <person name="James E.K."/>
        </authorList>
    </citation>
    <scope>NUCLEOTIDE SEQUENCE</scope>
    <source>
        <strain evidence="6">U120</strain>
    </source>
</reference>
<name>A0ABX1N0Q0_9RHOO</name>
<evidence type="ECO:0000256" key="4">
    <source>
        <dbReference type="ARBA" id="ARBA00022691"/>
    </source>
</evidence>
<sequence>MNMNADPAELQKFSELAHRWWDTTSEFKPLHEINPLRLDWIDRNAGLAGKRVLDIGCGGGILSESMAAAGAHVTTGIDLSEKALGVARLHLFESGQKVDYHHASAEEFAAQHAEEFDIVTCMEMLEHVPDPASTVAACAQLVRPGGDVFFSTINRNFKAYLFAVLGAEYILKLLPRGTHDYAKFIRPSELARYCRQAALETTELLGMSYNPLTHVYSLGNDTDVNYLVHAKRAP</sequence>
<dbReference type="PANTHER" id="PTHR43464">
    <property type="entry name" value="METHYLTRANSFERASE"/>
    <property type="match status" value="1"/>
</dbReference>
<dbReference type="GO" id="GO:0102208">
    <property type="term" value="F:2-polyprenyl-6-hydroxyphenol methylase activity"/>
    <property type="evidence" value="ECO:0007669"/>
    <property type="project" value="UniProtKB-EC"/>
</dbReference>
<feature type="binding site" evidence="5">
    <location>
        <position position="122"/>
    </location>
    <ligand>
        <name>S-adenosyl-L-methionine</name>
        <dbReference type="ChEBI" id="CHEBI:59789"/>
    </ligand>
</feature>
<dbReference type="EMBL" id="WTVH01000004">
    <property type="protein sequence ID" value="NMF92336.1"/>
    <property type="molecule type" value="Genomic_DNA"/>
</dbReference>
<dbReference type="GO" id="GO:0061542">
    <property type="term" value="F:3-demethylubiquinol 3-O-methyltransferase activity"/>
    <property type="evidence" value="ECO:0007669"/>
    <property type="project" value="UniProtKB-EC"/>
</dbReference>
<dbReference type="HAMAP" id="MF_00472">
    <property type="entry name" value="UbiG"/>
    <property type="match status" value="1"/>
</dbReference>
<keyword evidence="1 5" id="KW-0489">Methyltransferase</keyword>
<keyword evidence="7" id="KW-1185">Reference proteome</keyword>
<comment type="similarity">
    <text evidence="5">Belongs to the methyltransferase superfamily. UbiG/COQ3 family.</text>
</comment>
<comment type="function">
    <text evidence="5">O-methyltransferase that catalyzes the 2 O-methylation steps in the ubiquinone biosynthetic pathway.</text>
</comment>
<comment type="catalytic activity">
    <reaction evidence="5">
        <text>a 3-demethylubiquinol + S-adenosyl-L-methionine = a ubiquinol + S-adenosyl-L-homocysteine + H(+)</text>
        <dbReference type="Rhea" id="RHEA:44380"/>
        <dbReference type="Rhea" id="RHEA-COMP:9566"/>
        <dbReference type="Rhea" id="RHEA-COMP:10914"/>
        <dbReference type="ChEBI" id="CHEBI:15378"/>
        <dbReference type="ChEBI" id="CHEBI:17976"/>
        <dbReference type="ChEBI" id="CHEBI:57856"/>
        <dbReference type="ChEBI" id="CHEBI:59789"/>
        <dbReference type="ChEBI" id="CHEBI:84422"/>
        <dbReference type="EC" id="2.1.1.64"/>
    </reaction>
</comment>
<dbReference type="GO" id="GO:0032259">
    <property type="term" value="P:methylation"/>
    <property type="evidence" value="ECO:0007669"/>
    <property type="project" value="UniProtKB-KW"/>
</dbReference>
<dbReference type="InterPro" id="IPR010233">
    <property type="entry name" value="UbiG_MeTrfase"/>
</dbReference>
<evidence type="ECO:0000256" key="5">
    <source>
        <dbReference type="HAMAP-Rule" id="MF_00472"/>
    </source>
</evidence>
<gene>
    <name evidence="5 6" type="primary">ubiG</name>
    <name evidence="6" type="ORF">GO608_03190</name>
</gene>
<feature type="binding site" evidence="5">
    <location>
        <position position="56"/>
    </location>
    <ligand>
        <name>S-adenosyl-L-methionine</name>
        <dbReference type="ChEBI" id="CHEBI:59789"/>
    </ligand>
</feature>
<evidence type="ECO:0000313" key="7">
    <source>
        <dbReference type="Proteomes" id="UP000601990"/>
    </source>
</evidence>
<keyword evidence="4 5" id="KW-0949">S-adenosyl-L-methionine</keyword>